<reference evidence="1" key="1">
    <citation type="submission" date="2022-07" db="EMBL/GenBank/DDBJ databases">
        <title>Genome Sequence of Physisporinus lineatus.</title>
        <authorList>
            <person name="Buettner E."/>
        </authorList>
    </citation>
    <scope>NUCLEOTIDE SEQUENCE</scope>
    <source>
        <strain evidence="1">VT162</strain>
    </source>
</reference>
<comment type="caution">
    <text evidence="1">The sequence shown here is derived from an EMBL/GenBank/DDBJ whole genome shotgun (WGS) entry which is preliminary data.</text>
</comment>
<dbReference type="Proteomes" id="UP001212997">
    <property type="component" value="Unassembled WGS sequence"/>
</dbReference>
<evidence type="ECO:0000313" key="1">
    <source>
        <dbReference type="EMBL" id="KAJ3487028.1"/>
    </source>
</evidence>
<evidence type="ECO:0008006" key="3">
    <source>
        <dbReference type="Google" id="ProtNLM"/>
    </source>
</evidence>
<organism evidence="1 2">
    <name type="scientific">Meripilus lineatus</name>
    <dbReference type="NCBI Taxonomy" id="2056292"/>
    <lineage>
        <taxon>Eukaryota</taxon>
        <taxon>Fungi</taxon>
        <taxon>Dikarya</taxon>
        <taxon>Basidiomycota</taxon>
        <taxon>Agaricomycotina</taxon>
        <taxon>Agaricomycetes</taxon>
        <taxon>Polyporales</taxon>
        <taxon>Meripilaceae</taxon>
        <taxon>Meripilus</taxon>
    </lineage>
</organism>
<sequence length="280" mass="32057">MFTKPPATYMSNPVSKAEMGLAVETWLHIVSSLARDPLALLACALTCRYLRGPAQEMIQCLLHPIISTYHDLDTLMEDIRESPALTKVIRSLDIRAKDDMTSIPVFSVIPFRLGRMLTRLETLQIGYFPNGHSAIAGLSRSWSFYGRAFCCVTTLEFRDVSFPSFYDFTSLITSFPALTTLSIHHVECRSREVPVSVRRHYERPLELERLTVSESTSEWNACVWFCQTLAWWLIKRRRTSVKTLNINYTIPTRQELLQGFQRNLQKLELQCPVSSFPGGQ</sequence>
<dbReference type="EMBL" id="JANAWD010000104">
    <property type="protein sequence ID" value="KAJ3487028.1"/>
    <property type="molecule type" value="Genomic_DNA"/>
</dbReference>
<dbReference type="AlphaFoldDB" id="A0AAD5V6A4"/>
<keyword evidence="2" id="KW-1185">Reference proteome</keyword>
<name>A0AAD5V6A4_9APHY</name>
<protein>
    <recommendedName>
        <fullName evidence="3">F-box domain-containing protein</fullName>
    </recommendedName>
</protein>
<evidence type="ECO:0000313" key="2">
    <source>
        <dbReference type="Proteomes" id="UP001212997"/>
    </source>
</evidence>
<proteinExistence type="predicted"/>
<accession>A0AAD5V6A4</accession>
<gene>
    <name evidence="1" type="ORF">NLI96_g3829</name>
</gene>